<dbReference type="InterPro" id="IPR009003">
    <property type="entry name" value="Peptidase_S1_PA"/>
</dbReference>
<gene>
    <name evidence="3" type="ORF">GCM10009789_29790</name>
</gene>
<evidence type="ECO:0000313" key="3">
    <source>
        <dbReference type="EMBL" id="GAA1574355.1"/>
    </source>
</evidence>
<proteinExistence type="predicted"/>
<reference evidence="3 4" key="1">
    <citation type="journal article" date="2019" name="Int. J. Syst. Evol. Microbiol.">
        <title>The Global Catalogue of Microorganisms (GCM) 10K type strain sequencing project: providing services to taxonomists for standard genome sequencing and annotation.</title>
        <authorList>
            <consortium name="The Broad Institute Genomics Platform"/>
            <consortium name="The Broad Institute Genome Sequencing Center for Infectious Disease"/>
            <person name="Wu L."/>
            <person name="Ma J."/>
        </authorList>
    </citation>
    <scope>NUCLEOTIDE SEQUENCE [LARGE SCALE GENOMIC DNA]</scope>
    <source>
        <strain evidence="3 4">JCM 14969</strain>
    </source>
</reference>
<dbReference type="RefSeq" id="WP_344214052.1">
    <property type="nucleotide sequence ID" value="NZ_BAAAOS010000019.1"/>
</dbReference>
<feature type="compositionally biased region" description="Basic and acidic residues" evidence="1">
    <location>
        <begin position="1"/>
        <end position="11"/>
    </location>
</feature>
<feature type="compositionally biased region" description="Gly residues" evidence="1">
    <location>
        <begin position="49"/>
        <end position="88"/>
    </location>
</feature>
<accession>A0ABN2DFM4</accession>
<evidence type="ECO:0000256" key="2">
    <source>
        <dbReference type="SAM" id="Phobius"/>
    </source>
</evidence>
<dbReference type="Proteomes" id="UP001500393">
    <property type="component" value="Unassembled WGS sequence"/>
</dbReference>
<comment type="caution">
    <text evidence="3">The sequence shown here is derived from an EMBL/GenBank/DDBJ whole genome shotgun (WGS) entry which is preliminary data.</text>
</comment>
<evidence type="ECO:0008006" key="5">
    <source>
        <dbReference type="Google" id="ProtNLM"/>
    </source>
</evidence>
<sequence length="450" mass="47135">MAEDGRRELPRPPRRVPPAGAQPPTSIEPPPGRPLGRPEAGSAPPYGGDPRGGAAGSDRGYGQGGDPGYGGQGYGSGGGWSGGPGYQSGGQPMPPRFRLRFLVPLMVFVLVLGAGAGWLVREDSLRLDTEDVLAKSGPSVVRVLATTCEGTGLATGVLLEGGLILTNAAAIKQPMSIAFVTADGRVRRANSLGSSSDGVALLRMVGRLDGSGAELALDEPAERAERAVLGFIQNGSQTIQPLGTAKEPKPLPSVLNQTKLGSPVLDKSGRVLGLITGDTVPTAKVVPLSRLRQYVVPDAPAVTAEPGGTCERSRGPQVPITPELLVANTPLAGEAQSVLGNYLTTMNKHDFGAVREFYTPRLAKHLSEARDRASHQTFFGFGARIVEVSQSGNYVNARMTFTVLFSPNSNGALGKSCNRLDNRYRLLRVNGKLLLDQATSVTQAQSCDTD</sequence>
<keyword evidence="2" id="KW-0472">Membrane</keyword>
<dbReference type="EMBL" id="BAAAOS010000019">
    <property type="protein sequence ID" value="GAA1574355.1"/>
    <property type="molecule type" value="Genomic_DNA"/>
</dbReference>
<keyword evidence="4" id="KW-1185">Reference proteome</keyword>
<dbReference type="Pfam" id="PF13365">
    <property type="entry name" value="Trypsin_2"/>
    <property type="match status" value="1"/>
</dbReference>
<dbReference type="Gene3D" id="2.40.10.10">
    <property type="entry name" value="Trypsin-like serine proteases"/>
    <property type="match status" value="1"/>
</dbReference>
<feature type="transmembrane region" description="Helical" evidence="2">
    <location>
        <begin position="101"/>
        <end position="120"/>
    </location>
</feature>
<name>A0ABN2DFM4_9ACTN</name>
<dbReference type="InterPro" id="IPR043504">
    <property type="entry name" value="Peptidase_S1_PA_chymotrypsin"/>
</dbReference>
<organism evidence="3 4">
    <name type="scientific">Kribbella sancticallisti</name>
    <dbReference type="NCBI Taxonomy" id="460087"/>
    <lineage>
        <taxon>Bacteria</taxon>
        <taxon>Bacillati</taxon>
        <taxon>Actinomycetota</taxon>
        <taxon>Actinomycetes</taxon>
        <taxon>Propionibacteriales</taxon>
        <taxon>Kribbellaceae</taxon>
        <taxon>Kribbella</taxon>
    </lineage>
</organism>
<evidence type="ECO:0000313" key="4">
    <source>
        <dbReference type="Proteomes" id="UP001500393"/>
    </source>
</evidence>
<evidence type="ECO:0000256" key="1">
    <source>
        <dbReference type="SAM" id="MobiDB-lite"/>
    </source>
</evidence>
<protein>
    <recommendedName>
        <fullName evidence="5">Serine protease</fullName>
    </recommendedName>
</protein>
<dbReference type="SUPFAM" id="SSF50494">
    <property type="entry name" value="Trypsin-like serine proteases"/>
    <property type="match status" value="1"/>
</dbReference>
<keyword evidence="2" id="KW-1133">Transmembrane helix</keyword>
<keyword evidence="2" id="KW-0812">Transmembrane</keyword>
<feature type="region of interest" description="Disordered" evidence="1">
    <location>
        <begin position="1"/>
        <end position="91"/>
    </location>
</feature>